<sequence length="60" mass="6693">MVPFTIIYFFQVEMAIQHLNGKEVNFKSLWCLGKAVGFGGAEVKRDGSCLLSVPFVKNNI</sequence>
<dbReference type="Proteomes" id="UP000265020">
    <property type="component" value="Unassembled WGS sequence"/>
</dbReference>
<proteinExistence type="predicted"/>
<protein>
    <submittedName>
        <fullName evidence="1">Uncharacterized protein</fullName>
    </submittedName>
</protein>
<name>A0A3Q2GEI6_CYPVA</name>
<dbReference type="AlphaFoldDB" id="A0A3Q2GEI6"/>
<reference evidence="1" key="1">
    <citation type="submission" date="2025-08" db="UniProtKB">
        <authorList>
            <consortium name="Ensembl"/>
        </authorList>
    </citation>
    <scope>IDENTIFICATION</scope>
</reference>
<evidence type="ECO:0000313" key="1">
    <source>
        <dbReference type="Ensembl" id="ENSCVAP00000024065.1"/>
    </source>
</evidence>
<dbReference type="Ensembl" id="ENSCVAT00000005137.1">
    <property type="protein sequence ID" value="ENSCVAP00000024065.1"/>
    <property type="gene ID" value="ENSCVAG00000007886.1"/>
</dbReference>
<evidence type="ECO:0000313" key="2">
    <source>
        <dbReference type="Proteomes" id="UP000265020"/>
    </source>
</evidence>
<keyword evidence="2" id="KW-1185">Reference proteome</keyword>
<accession>A0A3Q2GEI6</accession>
<organism evidence="1 2">
    <name type="scientific">Cyprinodon variegatus</name>
    <name type="common">Sheepshead minnow</name>
    <dbReference type="NCBI Taxonomy" id="28743"/>
    <lineage>
        <taxon>Eukaryota</taxon>
        <taxon>Metazoa</taxon>
        <taxon>Chordata</taxon>
        <taxon>Craniata</taxon>
        <taxon>Vertebrata</taxon>
        <taxon>Euteleostomi</taxon>
        <taxon>Actinopterygii</taxon>
        <taxon>Neopterygii</taxon>
        <taxon>Teleostei</taxon>
        <taxon>Neoteleostei</taxon>
        <taxon>Acanthomorphata</taxon>
        <taxon>Ovalentaria</taxon>
        <taxon>Atherinomorphae</taxon>
        <taxon>Cyprinodontiformes</taxon>
        <taxon>Cyprinodontidae</taxon>
        <taxon>Cyprinodon</taxon>
    </lineage>
</organism>
<reference evidence="1" key="2">
    <citation type="submission" date="2025-09" db="UniProtKB">
        <authorList>
            <consortium name="Ensembl"/>
        </authorList>
    </citation>
    <scope>IDENTIFICATION</scope>
</reference>